<accession>A0ABT0TX49</accession>
<evidence type="ECO:0000313" key="3">
    <source>
        <dbReference type="Proteomes" id="UP001202961"/>
    </source>
</evidence>
<dbReference type="Proteomes" id="UP001202961">
    <property type="component" value="Unassembled WGS sequence"/>
</dbReference>
<feature type="signal peptide" evidence="1">
    <location>
        <begin position="1"/>
        <end position="21"/>
    </location>
</feature>
<reference evidence="2 3" key="1">
    <citation type="journal article" date="2022" name="Syst. Appl. Microbiol.">
        <title>Rhodopirellula aestuarii sp. nov., a novel member of the genus Rhodopirellula isolated from brackish sediments collected in the Tagus River estuary, Portugal.</title>
        <authorList>
            <person name="Vitorino I.R."/>
            <person name="Klimek D."/>
            <person name="Calusinska M."/>
            <person name="Lobo-da-Cunha A."/>
            <person name="Vasconcelos V."/>
            <person name="Lage O.M."/>
        </authorList>
    </citation>
    <scope>NUCLEOTIDE SEQUENCE [LARGE SCALE GENOMIC DNA]</scope>
    <source>
        <strain evidence="2 3">ICT_H3.1</strain>
    </source>
</reference>
<gene>
    <name evidence="2" type="ORF">NB063_00940</name>
</gene>
<feature type="chain" id="PRO_5046900077" description="Secreted protein" evidence="1">
    <location>
        <begin position="22"/>
        <end position="132"/>
    </location>
</feature>
<evidence type="ECO:0000256" key="1">
    <source>
        <dbReference type="SAM" id="SignalP"/>
    </source>
</evidence>
<keyword evidence="3" id="KW-1185">Reference proteome</keyword>
<protein>
    <recommendedName>
        <fullName evidence="4">Secreted protein</fullName>
    </recommendedName>
</protein>
<comment type="caution">
    <text evidence="2">The sequence shown here is derived from an EMBL/GenBank/DDBJ whole genome shotgun (WGS) entry which is preliminary data.</text>
</comment>
<organism evidence="2 3">
    <name type="scientific">Aporhodopirellula aestuarii</name>
    <dbReference type="NCBI Taxonomy" id="2950107"/>
    <lineage>
        <taxon>Bacteria</taxon>
        <taxon>Pseudomonadati</taxon>
        <taxon>Planctomycetota</taxon>
        <taxon>Planctomycetia</taxon>
        <taxon>Pirellulales</taxon>
        <taxon>Pirellulaceae</taxon>
        <taxon>Aporhodopirellula</taxon>
    </lineage>
</organism>
<proteinExistence type="predicted"/>
<evidence type="ECO:0008006" key="4">
    <source>
        <dbReference type="Google" id="ProtNLM"/>
    </source>
</evidence>
<keyword evidence="1" id="KW-0732">Signal</keyword>
<sequence>MKSPLLALLLIVNLLACPVRCLSCQTNATAGEESAPVACACCSHCEEVPASDLPEPCGEECNCQDCICEGAVVETDIELPESDLVVEWVLPTLVDHDVSARYVDFASLRSSRSDGQRVSGRDVRIAHQSWLI</sequence>
<evidence type="ECO:0000313" key="2">
    <source>
        <dbReference type="EMBL" id="MCM2369179.1"/>
    </source>
</evidence>
<name>A0ABT0TX49_9BACT</name>
<dbReference type="RefSeq" id="WP_250926850.1">
    <property type="nucleotide sequence ID" value="NZ_JAMQBK010000002.1"/>
</dbReference>
<dbReference type="EMBL" id="JAMQBK010000002">
    <property type="protein sequence ID" value="MCM2369179.1"/>
    <property type="molecule type" value="Genomic_DNA"/>
</dbReference>